<dbReference type="PROSITE" id="PS51635">
    <property type="entry name" value="PNPLA"/>
    <property type="match status" value="1"/>
</dbReference>
<dbReference type="InterPro" id="IPR002641">
    <property type="entry name" value="PNPLA_dom"/>
</dbReference>
<dbReference type="Gene3D" id="3.10.20.310">
    <property type="entry name" value="membrane protein fhac"/>
    <property type="match status" value="1"/>
</dbReference>
<evidence type="ECO:0000259" key="8">
    <source>
        <dbReference type="PROSITE" id="PS51635"/>
    </source>
</evidence>
<gene>
    <name evidence="10" type="ORF">H8K55_19410</name>
</gene>
<evidence type="ECO:0000256" key="5">
    <source>
        <dbReference type="ARBA" id="ARBA00023136"/>
    </source>
</evidence>
<dbReference type="RefSeq" id="WP_186943728.1">
    <property type="nucleotide sequence ID" value="NZ_JACOGA010000023.1"/>
</dbReference>
<dbReference type="InterPro" id="IPR016035">
    <property type="entry name" value="Acyl_Trfase/lysoPLipase"/>
</dbReference>
<dbReference type="Proteomes" id="UP000624279">
    <property type="component" value="Unassembled WGS sequence"/>
</dbReference>
<evidence type="ECO:0000313" key="10">
    <source>
        <dbReference type="EMBL" id="MBC3875765.1"/>
    </source>
</evidence>
<feature type="domain" description="POTRA" evidence="9">
    <location>
        <begin position="371"/>
        <end position="442"/>
    </location>
</feature>
<comment type="caution">
    <text evidence="10">The sequence shown here is derived from an EMBL/GenBank/DDBJ whole genome shotgun (WGS) entry which is preliminary data.</text>
</comment>
<protein>
    <submittedName>
        <fullName evidence="10">Patatin-like phospholipase family protein</fullName>
    </submittedName>
</protein>
<dbReference type="Gene3D" id="2.40.160.50">
    <property type="entry name" value="membrane protein fhac: a member of the omp85/tpsb transporter family"/>
    <property type="match status" value="1"/>
</dbReference>
<evidence type="ECO:0000259" key="9">
    <source>
        <dbReference type="PROSITE" id="PS51779"/>
    </source>
</evidence>
<keyword evidence="7" id="KW-0732">Signal</keyword>
<keyword evidence="2 6" id="KW-0378">Hydrolase</keyword>
<feature type="short sequence motif" description="DGA/G" evidence="6">
    <location>
        <begin position="242"/>
        <end position="244"/>
    </location>
</feature>
<dbReference type="EMBL" id="JACOGA010000023">
    <property type="protein sequence ID" value="MBC3875765.1"/>
    <property type="molecule type" value="Genomic_DNA"/>
</dbReference>
<keyword evidence="5" id="KW-0472">Membrane</keyword>
<dbReference type="PROSITE" id="PS51779">
    <property type="entry name" value="POTRA"/>
    <property type="match status" value="1"/>
</dbReference>
<dbReference type="CDD" id="cd07205">
    <property type="entry name" value="Pat_PNPLA6_PNPLA7_NTE1_like"/>
    <property type="match status" value="1"/>
</dbReference>
<dbReference type="SUPFAM" id="SSF52151">
    <property type="entry name" value="FabD/lysophospholipase-like"/>
    <property type="match status" value="1"/>
</dbReference>
<comment type="subcellular location">
    <subcellularLocation>
        <location evidence="1">Membrane</location>
    </subcellularLocation>
</comment>
<feature type="short sequence motif" description="GXSXG" evidence="6">
    <location>
        <begin position="94"/>
        <end position="98"/>
    </location>
</feature>
<reference evidence="10 11" key="1">
    <citation type="submission" date="2020-08" db="EMBL/GenBank/DDBJ databases">
        <title>Novel species isolated from subtropical streams in China.</title>
        <authorList>
            <person name="Lu H."/>
        </authorList>
    </citation>
    <scope>NUCLEOTIDE SEQUENCE [LARGE SCALE GENOMIC DNA]</scope>
    <source>
        <strain evidence="10 11">LX15W</strain>
    </source>
</reference>
<feature type="signal peptide" evidence="7">
    <location>
        <begin position="1"/>
        <end position="27"/>
    </location>
</feature>
<feature type="domain" description="PNPLA" evidence="8">
    <location>
        <begin position="63"/>
        <end position="255"/>
    </location>
</feature>
<keyword evidence="11" id="KW-1185">Reference proteome</keyword>
<dbReference type="InterPro" id="IPR050301">
    <property type="entry name" value="NTE"/>
</dbReference>
<name>A0ABR6YGQ7_9BURK</name>
<dbReference type="Gene3D" id="3.40.1090.10">
    <property type="entry name" value="Cytosolic phospholipase A2 catalytic domain"/>
    <property type="match status" value="2"/>
</dbReference>
<evidence type="ECO:0000256" key="6">
    <source>
        <dbReference type="PROSITE-ProRule" id="PRU01161"/>
    </source>
</evidence>
<dbReference type="InterPro" id="IPR034746">
    <property type="entry name" value="POTRA"/>
</dbReference>
<organism evidence="10 11">
    <name type="scientific">Undibacterium flavidum</name>
    <dbReference type="NCBI Taxonomy" id="2762297"/>
    <lineage>
        <taxon>Bacteria</taxon>
        <taxon>Pseudomonadati</taxon>
        <taxon>Pseudomonadota</taxon>
        <taxon>Betaproteobacteria</taxon>
        <taxon>Burkholderiales</taxon>
        <taxon>Oxalobacteraceae</taxon>
        <taxon>Undibacterium</taxon>
    </lineage>
</organism>
<feature type="active site" description="Nucleophile" evidence="6">
    <location>
        <position position="96"/>
    </location>
</feature>
<feature type="short sequence motif" description="GXGXXG" evidence="6">
    <location>
        <begin position="67"/>
        <end position="72"/>
    </location>
</feature>
<proteinExistence type="predicted"/>
<dbReference type="PANTHER" id="PTHR14226">
    <property type="entry name" value="NEUROPATHY TARGET ESTERASE/SWISS CHEESE D.MELANOGASTER"/>
    <property type="match status" value="1"/>
</dbReference>
<evidence type="ECO:0000256" key="4">
    <source>
        <dbReference type="ARBA" id="ARBA00023098"/>
    </source>
</evidence>
<evidence type="ECO:0000256" key="1">
    <source>
        <dbReference type="ARBA" id="ARBA00004370"/>
    </source>
</evidence>
<evidence type="ECO:0000256" key="2">
    <source>
        <dbReference type="ARBA" id="ARBA00022801"/>
    </source>
</evidence>
<dbReference type="InterPro" id="IPR010827">
    <property type="entry name" value="BamA/TamA_POTRA"/>
</dbReference>
<feature type="active site" description="Proton acceptor" evidence="6">
    <location>
        <position position="242"/>
    </location>
</feature>
<accession>A0ABR6YGQ7</accession>
<evidence type="ECO:0000256" key="3">
    <source>
        <dbReference type="ARBA" id="ARBA00022963"/>
    </source>
</evidence>
<feature type="chain" id="PRO_5047130189" evidence="7">
    <location>
        <begin position="28"/>
        <end position="762"/>
    </location>
</feature>
<keyword evidence="3 6" id="KW-0442">Lipid degradation</keyword>
<evidence type="ECO:0000256" key="7">
    <source>
        <dbReference type="SAM" id="SignalP"/>
    </source>
</evidence>
<evidence type="ECO:0000313" key="11">
    <source>
        <dbReference type="Proteomes" id="UP000624279"/>
    </source>
</evidence>
<keyword evidence="4 6" id="KW-0443">Lipid metabolism</keyword>
<dbReference type="Pfam" id="PF07244">
    <property type="entry name" value="POTRA"/>
    <property type="match status" value="1"/>
</dbReference>
<dbReference type="PANTHER" id="PTHR14226:SF29">
    <property type="entry name" value="NEUROPATHY TARGET ESTERASE SWS"/>
    <property type="match status" value="1"/>
</dbReference>
<sequence length="762" mass="82586">MFSTKITQHLQIISLSIVCCISSSAYAQFPASTQNQIPEQDAKPTQKLEENVPAIKERPKVALVLSGGGARGFAHIGVLRVLKEMRIPIDFVVGTSMGAVVGGAYAAGRSVEDIEAIVRSTSWENVLADRPARDALDFRRREEDVVLPSRIEFAVTRSGIALPPSAAGNAALEQALTRLLPAGMKSEHVNHLPIPFRSVASDLVTGDMVELTDTPLFITMRASLAVPGMFAPVHVNNRLVVDGGLVRNLPIDMAKKMGADVVIAVNVGTPLAEEKELGSAISVAQQMIQILTEQNVQRSLKELRPKDVLIAPNLNGINFLDFSEHHNAMLAGDIATRQMESRLTQLSTSVADYQRYEQLRTAEGNAPDTSLKITSIDIQGSQNINPEILLKQSGIKVGEVTSEEKIMQVTGKLYGRGDIDHVEVEIDDRLDEREVTIKTHEAVWGKNRLRVGLELSSDFKDTHKFSLGAMHVAASQNSWGGELRLAGKIGSDRVFGAQFFQPLGAGSEWFIAPAAQSDSLSGDIFSSGRKVMRLGYKATSFNFPIGHQIGNWGDVQLGFRRERAEVKTLLPEAEGPDLRVFQSTQFLRFRVDTLDSLAYPSRGNYLTMNWERALAPDSTKKAILNSSVIAMSAFQRGEWAGHVYGEWARSQGSFAPLSLGGFLRLSGTPADSLSSKTVALGRVVMAHRIGSMPAALGGAVRLGFSAELGGGFGEGEAVKFSKIKRAGSTFVAFDTRFGPLYFGAGSTQGNGSTFYLFLGPIW</sequence>
<dbReference type="Pfam" id="PF01734">
    <property type="entry name" value="Patatin"/>
    <property type="match status" value="1"/>
</dbReference>